<dbReference type="NCBIfam" id="TIGR01535">
    <property type="entry name" value="glucan_glucosid"/>
    <property type="match status" value="1"/>
</dbReference>
<dbReference type="EMBL" id="MWPV01000001">
    <property type="protein sequence ID" value="OUL58850.1"/>
    <property type="molecule type" value="Genomic_DNA"/>
</dbReference>
<dbReference type="OrthoDB" id="9806081at2"/>
<dbReference type="InterPro" id="IPR014718">
    <property type="entry name" value="GH-type_carb-bd"/>
</dbReference>
<dbReference type="RefSeq" id="WP_086742227.1">
    <property type="nucleotide sequence ID" value="NZ_MWPV01000001.1"/>
</dbReference>
<dbReference type="GO" id="GO:0016757">
    <property type="term" value="F:glycosyltransferase activity"/>
    <property type="evidence" value="ECO:0007669"/>
    <property type="project" value="UniProtKB-ARBA"/>
</dbReference>
<proteinExistence type="predicted"/>
<feature type="domain" description="Glucodextranase N-terminal" evidence="3">
    <location>
        <begin position="35"/>
        <end position="321"/>
    </location>
</feature>
<dbReference type="PANTHER" id="PTHR31616:SF0">
    <property type="entry name" value="GLUCAN 1,4-ALPHA-GLUCOSIDASE"/>
    <property type="match status" value="1"/>
</dbReference>
<dbReference type="SMR" id="A0A244CT98"/>
<dbReference type="CDD" id="cd07430">
    <property type="entry name" value="GH15_N"/>
    <property type="match status" value="1"/>
</dbReference>
<dbReference type="Pfam" id="PF00723">
    <property type="entry name" value="Glyco_hydro_15"/>
    <property type="match status" value="1"/>
</dbReference>
<evidence type="ECO:0000256" key="1">
    <source>
        <dbReference type="SAM" id="SignalP"/>
    </source>
</evidence>
<dbReference type="InterPro" id="IPR006425">
    <property type="entry name" value="Glucoamylase_bac"/>
</dbReference>
<dbReference type="Pfam" id="PF09137">
    <property type="entry name" value="Glucodextran_N"/>
    <property type="match status" value="1"/>
</dbReference>
<protein>
    <submittedName>
        <fullName evidence="4">Glucan 1,4-alpha-glucosidase</fullName>
    </submittedName>
</protein>
<organism evidence="4 5">
    <name type="scientific">Pseudoalteromonas ulvae</name>
    <dbReference type="NCBI Taxonomy" id="107327"/>
    <lineage>
        <taxon>Bacteria</taxon>
        <taxon>Pseudomonadati</taxon>
        <taxon>Pseudomonadota</taxon>
        <taxon>Gammaproteobacteria</taxon>
        <taxon>Alteromonadales</taxon>
        <taxon>Pseudoalteromonadaceae</taxon>
        <taxon>Pseudoalteromonas</taxon>
    </lineage>
</organism>
<feature type="signal peptide" evidence="1">
    <location>
        <begin position="1"/>
        <end position="27"/>
    </location>
</feature>
<keyword evidence="1" id="KW-0732">Signal</keyword>
<dbReference type="InterPro" id="IPR011613">
    <property type="entry name" value="GH15-like"/>
</dbReference>
<gene>
    <name evidence="4" type="ORF">B1199_00760</name>
</gene>
<feature type="domain" description="GH15-like" evidence="2">
    <location>
        <begin position="339"/>
        <end position="784"/>
    </location>
</feature>
<dbReference type="Gene3D" id="2.70.98.10">
    <property type="match status" value="1"/>
</dbReference>
<dbReference type="AlphaFoldDB" id="A0A244CT98"/>
<evidence type="ECO:0000313" key="4">
    <source>
        <dbReference type="EMBL" id="OUL58850.1"/>
    </source>
</evidence>
<dbReference type="InterPro" id="IPR012341">
    <property type="entry name" value="6hp_glycosidase-like_sf"/>
</dbReference>
<dbReference type="SUPFAM" id="SSF74650">
    <property type="entry name" value="Galactose mutarotase-like"/>
    <property type="match status" value="1"/>
</dbReference>
<reference evidence="4 5" key="1">
    <citation type="submission" date="2017-02" db="EMBL/GenBank/DDBJ databases">
        <title>Pseudoalteromonas ulvae TC14 Genome.</title>
        <authorList>
            <person name="Molmeret M."/>
        </authorList>
    </citation>
    <scope>NUCLEOTIDE SEQUENCE [LARGE SCALE GENOMIC DNA]</scope>
    <source>
        <strain evidence="4">TC14</strain>
    </source>
</reference>
<name>A0A244CT98_PSEDV</name>
<dbReference type="InterPro" id="IPR008928">
    <property type="entry name" value="6-hairpin_glycosidase_sf"/>
</dbReference>
<dbReference type="PANTHER" id="PTHR31616">
    <property type="entry name" value="TREHALASE"/>
    <property type="match status" value="1"/>
</dbReference>
<evidence type="ECO:0000259" key="3">
    <source>
        <dbReference type="Pfam" id="PF09137"/>
    </source>
</evidence>
<evidence type="ECO:0000259" key="2">
    <source>
        <dbReference type="Pfam" id="PF00723"/>
    </source>
</evidence>
<keyword evidence="5" id="KW-1185">Reference proteome</keyword>
<dbReference type="GO" id="GO:0005975">
    <property type="term" value="P:carbohydrate metabolic process"/>
    <property type="evidence" value="ECO:0007669"/>
    <property type="project" value="InterPro"/>
</dbReference>
<dbReference type="GO" id="GO:0004553">
    <property type="term" value="F:hydrolase activity, hydrolyzing O-glycosyl compounds"/>
    <property type="evidence" value="ECO:0007669"/>
    <property type="project" value="TreeGrafter"/>
</dbReference>
<dbReference type="InterPro" id="IPR015220">
    <property type="entry name" value="Glucodextranase_N"/>
</dbReference>
<dbReference type="SUPFAM" id="SSF48208">
    <property type="entry name" value="Six-hairpin glycosidases"/>
    <property type="match status" value="1"/>
</dbReference>
<dbReference type="Proteomes" id="UP000194841">
    <property type="component" value="Unassembled WGS sequence"/>
</dbReference>
<dbReference type="InterPro" id="IPR011013">
    <property type="entry name" value="Gal_mutarotase_sf_dom"/>
</dbReference>
<dbReference type="PROSITE" id="PS51257">
    <property type="entry name" value="PROKAR_LIPOPROTEIN"/>
    <property type="match status" value="1"/>
</dbReference>
<sequence length="805" mass="87866">MNIKSTLALALLSATLVGCQQPATSTAAVKLAGSAPGASGETPYWAYSGKTGIGTSYEQYHQLQYSNDAPTSTVSKVWFSVAEGIITETMFGLIHQAQIKDMQLVIKGAGYVATERDDTDSVIEYLATDAKGRPQSLAYKITNTDKLGRFKIIKHIFTDPDGQTLFVRHQVISLQGEIEAFVSVNPYVNNNGVGDSAKVVDGALVAWDQDNYLTLKSSTGFELAMVGFTGESDGLSQLQAKQALIAYQDTGEQAGNVSMFAKLGSVAQQSAQGKTFDVLLSFGNSEAESLQQANQTLARGYDQVLAHYNGEGELIGWQDYLSSLPQLDSLAASTTDDGKLLYTSALVLKAQEDKTHAGALIASLSNPWGDTVKAVEGHTGYKAVWVRDFYQVAMALLALGDTQSAKTAFNYLEKVQVNAQTPGNSGDTGWFLQKTHVDGELEWVGVQLDQTAMPIMLAWKLWQAKTLSDAELVNWYQKMLKPAADFLVHGGRAKILWNDTQITPPMTQQERWEEQAGHSPSTTAAVVAGLITAADIAQLAGDTESASVYLNAARRYSADIEQQMVTTKGQLPQSDGHYYIRISQDDDANSQTMLASNNGREGLAKDLILDGGFLELVRYGVRAVDDSHIQASLAEYDNETLPENLRVKYSFKFAEVEGSFPGWRRYGNDGYGEDEATGTNYGELGGNTPGQRGRVWPFFTGERGHFELARALKNADGKPVAPQKIAALKNTYVKAMELFANQGMMLPEQVWDNVGVNPHGYQFGEGTNSATPLAWTHAEYIKLVRSLHDQQVWDYYPIVSRTLQQ</sequence>
<accession>A0A244CT98</accession>
<evidence type="ECO:0000313" key="5">
    <source>
        <dbReference type="Proteomes" id="UP000194841"/>
    </source>
</evidence>
<dbReference type="Gene3D" id="1.50.10.10">
    <property type="match status" value="1"/>
</dbReference>
<dbReference type="GO" id="GO:0030246">
    <property type="term" value="F:carbohydrate binding"/>
    <property type="evidence" value="ECO:0007669"/>
    <property type="project" value="InterPro"/>
</dbReference>
<comment type="caution">
    <text evidence="4">The sequence shown here is derived from an EMBL/GenBank/DDBJ whole genome shotgun (WGS) entry which is preliminary data.</text>
</comment>
<feature type="chain" id="PRO_5011273200" evidence="1">
    <location>
        <begin position="28"/>
        <end position="805"/>
    </location>
</feature>